<proteinExistence type="predicted"/>
<protein>
    <submittedName>
        <fullName evidence="1">Uncharacterized protein</fullName>
    </submittedName>
</protein>
<dbReference type="AlphaFoldDB" id="A0A3B0YU91"/>
<gene>
    <name evidence="1" type="ORF">MNBD_GAMMA13-1769</name>
</gene>
<reference evidence="1" key="1">
    <citation type="submission" date="2018-06" db="EMBL/GenBank/DDBJ databases">
        <authorList>
            <person name="Zhirakovskaya E."/>
        </authorList>
    </citation>
    <scope>NUCLEOTIDE SEQUENCE</scope>
</reference>
<accession>A0A3B0YU91</accession>
<evidence type="ECO:0000313" key="1">
    <source>
        <dbReference type="EMBL" id="VAW79037.1"/>
    </source>
</evidence>
<name>A0A3B0YU91_9ZZZZ</name>
<sequence>MQNNVLQQVVEVIEASPHSGPGLNLYALISTLKMENSGYLYLLRKLRDLSPEHRQLAYGLMELMAEGGNQGEAWDTALQAMDRAVQGGQ</sequence>
<organism evidence="1">
    <name type="scientific">hydrothermal vent metagenome</name>
    <dbReference type="NCBI Taxonomy" id="652676"/>
    <lineage>
        <taxon>unclassified sequences</taxon>
        <taxon>metagenomes</taxon>
        <taxon>ecological metagenomes</taxon>
    </lineage>
</organism>
<dbReference type="EMBL" id="UOFK01000176">
    <property type="protein sequence ID" value="VAW79037.1"/>
    <property type="molecule type" value="Genomic_DNA"/>
</dbReference>